<evidence type="ECO:0000313" key="2">
    <source>
        <dbReference type="EMBL" id="KAL1198877.1"/>
    </source>
</evidence>
<dbReference type="InterPro" id="IPR001810">
    <property type="entry name" value="F-box_dom"/>
</dbReference>
<name>A0ABD0ZW94_CARAN</name>
<feature type="domain" description="F-box" evidence="1">
    <location>
        <begin position="18"/>
        <end position="72"/>
    </location>
</feature>
<dbReference type="Pfam" id="PF23310">
    <property type="entry name" value="TPR_27"/>
    <property type="match status" value="1"/>
</dbReference>
<dbReference type="AlphaFoldDB" id="A0ABD0ZW94"/>
<protein>
    <submittedName>
        <fullName evidence="2">F-box protein</fullName>
    </submittedName>
</protein>
<accession>A0ABD0ZW94</accession>
<gene>
    <name evidence="2" type="ORF">V5N11_008497</name>
</gene>
<dbReference type="InterPro" id="IPR057136">
    <property type="entry name" value="At2g35280_TPR_dom"/>
</dbReference>
<organism evidence="2 3">
    <name type="scientific">Cardamine amara subsp. amara</name>
    <dbReference type="NCBI Taxonomy" id="228776"/>
    <lineage>
        <taxon>Eukaryota</taxon>
        <taxon>Viridiplantae</taxon>
        <taxon>Streptophyta</taxon>
        <taxon>Embryophyta</taxon>
        <taxon>Tracheophyta</taxon>
        <taxon>Spermatophyta</taxon>
        <taxon>Magnoliopsida</taxon>
        <taxon>eudicotyledons</taxon>
        <taxon>Gunneridae</taxon>
        <taxon>Pentapetalae</taxon>
        <taxon>rosids</taxon>
        <taxon>malvids</taxon>
        <taxon>Brassicales</taxon>
        <taxon>Brassicaceae</taxon>
        <taxon>Cardamineae</taxon>
        <taxon>Cardamine</taxon>
    </lineage>
</organism>
<comment type="caution">
    <text evidence="2">The sequence shown here is derived from an EMBL/GenBank/DDBJ whole genome shotgun (WGS) entry which is preliminary data.</text>
</comment>
<dbReference type="Proteomes" id="UP001558713">
    <property type="component" value="Unassembled WGS sequence"/>
</dbReference>
<proteinExistence type="predicted"/>
<dbReference type="PANTHER" id="PTHR33784">
    <property type="entry name" value="OS05G0482100 PROTEIN"/>
    <property type="match status" value="1"/>
</dbReference>
<keyword evidence="3" id="KW-1185">Reference proteome</keyword>
<dbReference type="EMBL" id="JBANAX010000657">
    <property type="protein sequence ID" value="KAL1198877.1"/>
    <property type="molecule type" value="Genomic_DNA"/>
</dbReference>
<reference evidence="2 3" key="1">
    <citation type="submission" date="2024-04" db="EMBL/GenBank/DDBJ databases">
        <title>Genome assembly C_amara_ONT_v2.</title>
        <authorList>
            <person name="Yant L."/>
            <person name="Moore C."/>
            <person name="Slenker M."/>
        </authorList>
    </citation>
    <scope>NUCLEOTIDE SEQUENCE [LARGE SCALE GENOMIC DNA]</scope>
    <source>
        <tissue evidence="2">Leaf</tissue>
    </source>
</reference>
<evidence type="ECO:0000313" key="3">
    <source>
        <dbReference type="Proteomes" id="UP001558713"/>
    </source>
</evidence>
<dbReference type="PROSITE" id="PS50181">
    <property type="entry name" value="FBOX"/>
    <property type="match status" value="1"/>
</dbReference>
<sequence>MESVSECSQAKRQKIEDSKTILRLPEVILHGIFSDVANHSLNDIASAEVVSKRFGEIMNDGFVRKNLTLREVPLFPLPHEMYCKRFFKFMKLCRKSDNHEAIFRKGLINFFHMNNHHQQQIKGQDQMEKRQKQGMIKRNSS</sequence>
<dbReference type="InterPro" id="IPR036047">
    <property type="entry name" value="F-box-like_dom_sf"/>
</dbReference>
<dbReference type="SUPFAM" id="SSF81383">
    <property type="entry name" value="F-box domain"/>
    <property type="match status" value="1"/>
</dbReference>
<dbReference type="PANTHER" id="PTHR33784:SF10">
    <property type="entry name" value="F-BOX PROTEIN"/>
    <property type="match status" value="1"/>
</dbReference>
<dbReference type="InterPro" id="IPR040338">
    <property type="entry name" value="At1g67623-like"/>
</dbReference>
<evidence type="ECO:0000259" key="1">
    <source>
        <dbReference type="PROSITE" id="PS50181"/>
    </source>
</evidence>